<dbReference type="STRING" id="56193.YP76_09855"/>
<organism evidence="1 2">
    <name type="scientific">Sphingobium chungbukense</name>
    <dbReference type="NCBI Taxonomy" id="56193"/>
    <lineage>
        <taxon>Bacteria</taxon>
        <taxon>Pseudomonadati</taxon>
        <taxon>Pseudomonadota</taxon>
        <taxon>Alphaproteobacteria</taxon>
        <taxon>Sphingomonadales</taxon>
        <taxon>Sphingomonadaceae</taxon>
        <taxon>Sphingobium</taxon>
    </lineage>
</organism>
<dbReference type="PATRIC" id="fig|56193.3.peg.2047"/>
<reference evidence="1 2" key="1">
    <citation type="submission" date="2015-04" db="EMBL/GenBank/DDBJ databases">
        <title>Genome sequence of aromatic hydrocarbons-degrading Sphingobium chungbukense DJ77.</title>
        <authorList>
            <person name="Kim Y.-C."/>
            <person name="Chae J.-C."/>
        </authorList>
    </citation>
    <scope>NUCLEOTIDE SEQUENCE [LARGE SCALE GENOMIC DNA]</scope>
    <source>
        <strain evidence="1 2">DJ77</strain>
    </source>
</reference>
<gene>
    <name evidence="1" type="ORF">YP76_09855</name>
</gene>
<dbReference type="RefSeq" id="WP_046763437.1">
    <property type="nucleotide sequence ID" value="NZ_LBIC01000004.1"/>
</dbReference>
<dbReference type="EMBL" id="LBIC01000004">
    <property type="protein sequence ID" value="KKW92233.1"/>
    <property type="molecule type" value="Genomic_DNA"/>
</dbReference>
<keyword evidence="2" id="KW-1185">Reference proteome</keyword>
<dbReference type="Proteomes" id="UP000033874">
    <property type="component" value="Unassembled WGS sequence"/>
</dbReference>
<sequence>MTDQPEEDYILKFNLVPGLYPRAEAVAEAIIAYVDTVRTAAGLIDPVAQVAVEIVGVEEGSQIFKLALRRMESAGERMKRGADEYPLVGKAAMALGSMIASAVVGQVIVNAISPDPRIPDDQMEVFQNIEEDLRDSVELQRQSADLFGGLQAEPAFMSVQILSNTRVPIITVPRDEFALRGGVFTPNPEPEPDRIENRVAIWDVTLIKPALIPEKRRWTFARDGIEFSALMVDQAVLDAIHNKTLPIQIAEGVVVKIEIQYRERYSGSTWITDPTSRRVTRLLQPLPPASPSLPLFPASGRP</sequence>
<accession>A0A0M3AQQ3</accession>
<protein>
    <submittedName>
        <fullName evidence="1">Uncharacterized protein</fullName>
    </submittedName>
</protein>
<comment type="caution">
    <text evidence="1">The sequence shown here is derived from an EMBL/GenBank/DDBJ whole genome shotgun (WGS) entry which is preliminary data.</text>
</comment>
<evidence type="ECO:0000313" key="1">
    <source>
        <dbReference type="EMBL" id="KKW92233.1"/>
    </source>
</evidence>
<evidence type="ECO:0000313" key="2">
    <source>
        <dbReference type="Proteomes" id="UP000033874"/>
    </source>
</evidence>
<dbReference type="AlphaFoldDB" id="A0A0M3AQQ3"/>
<name>A0A0M3AQQ3_9SPHN</name>
<proteinExistence type="predicted"/>